<dbReference type="InterPro" id="IPR055247">
    <property type="entry name" value="InsJ-like_HTH"/>
</dbReference>
<dbReference type="Proteomes" id="UP001200513">
    <property type="component" value="Chromosome"/>
</dbReference>
<dbReference type="AlphaFoldDB" id="A0A9Y1BP67"/>
<dbReference type="EMBL" id="CP084167">
    <property type="protein sequence ID" value="UJG42350.1"/>
    <property type="molecule type" value="Genomic_DNA"/>
</dbReference>
<evidence type="ECO:0000313" key="2">
    <source>
        <dbReference type="EMBL" id="UJG42350.1"/>
    </source>
</evidence>
<organism evidence="2">
    <name type="scientific">Candidatus Heimdallarchaeum endolithica</name>
    <dbReference type="NCBI Taxonomy" id="2876572"/>
    <lineage>
        <taxon>Archaea</taxon>
        <taxon>Promethearchaeati</taxon>
        <taxon>Candidatus Heimdallarchaeota</taxon>
        <taxon>Candidatus Heimdallarchaeia (ex Rinke et al. 2021) (nom. nud.)</taxon>
        <taxon>Candidatus Heimdallarchaeales</taxon>
        <taxon>Candidatus Heimdallarchaeaceae</taxon>
        <taxon>Candidatus Heimdallarchaeum</taxon>
    </lineage>
</organism>
<dbReference type="SUPFAM" id="SSF46689">
    <property type="entry name" value="Homeodomain-like"/>
    <property type="match status" value="1"/>
</dbReference>
<protein>
    <submittedName>
        <fullName evidence="2">Helix-turn-helix domain-containing protein</fullName>
    </submittedName>
</protein>
<gene>
    <name evidence="2" type="ORF">K9W46_08025</name>
</gene>
<feature type="domain" description="Insertion element IS150 protein InsJ-like helix-turn-helix" evidence="1">
    <location>
        <begin position="12"/>
        <end position="48"/>
    </location>
</feature>
<reference evidence="2" key="1">
    <citation type="journal article" date="2022" name="Nat. Microbiol.">
        <title>Unique mobile elements and scalable gene flow at the prokaryote-eukaryote boundary revealed by circularized Asgard archaea genomes.</title>
        <authorList>
            <person name="Wu F."/>
            <person name="Speth D.R."/>
            <person name="Philosof A."/>
            <person name="Cremiere A."/>
            <person name="Narayanan A."/>
            <person name="Barco R.A."/>
            <person name="Connon S.A."/>
            <person name="Amend J.P."/>
            <person name="Antoshechkin I.A."/>
            <person name="Orphan V.J."/>
        </authorList>
    </citation>
    <scope>NUCLEOTIDE SEQUENCE</scope>
    <source>
        <strain evidence="2">PR6</strain>
    </source>
</reference>
<proteinExistence type="predicted"/>
<dbReference type="InterPro" id="IPR009057">
    <property type="entry name" value="Homeodomain-like_sf"/>
</dbReference>
<evidence type="ECO:0000259" key="1">
    <source>
        <dbReference type="Pfam" id="PF13518"/>
    </source>
</evidence>
<accession>A0A9Y1BP67</accession>
<sequence>MNKPKRNLERLRKIVVKKALEGEKIKEVAHDYMVSRKFVYKWLKRFEENPEGEWWKDRSSRPKTIHRKVDEELRERIRELRVK</sequence>
<dbReference type="Pfam" id="PF13518">
    <property type="entry name" value="HTH_28"/>
    <property type="match status" value="1"/>
</dbReference>
<name>A0A9Y1BP67_9ARCH</name>